<dbReference type="PANTHER" id="PTHR30154">
    <property type="entry name" value="LEUCINE-RESPONSIVE REGULATORY PROTEIN"/>
    <property type="match status" value="1"/>
</dbReference>
<dbReference type="SUPFAM" id="SSF46785">
    <property type="entry name" value="Winged helix' DNA-binding domain"/>
    <property type="match status" value="1"/>
</dbReference>
<dbReference type="InterPro" id="IPR036388">
    <property type="entry name" value="WH-like_DNA-bd_sf"/>
</dbReference>
<dbReference type="Gene3D" id="3.30.70.920">
    <property type="match status" value="1"/>
</dbReference>
<dbReference type="InterPro" id="IPR011008">
    <property type="entry name" value="Dimeric_a/b-barrel"/>
</dbReference>
<dbReference type="SUPFAM" id="SSF54909">
    <property type="entry name" value="Dimeric alpha+beta barrel"/>
    <property type="match status" value="1"/>
</dbReference>
<name>A0ABV1LGK7_9BURK</name>
<evidence type="ECO:0000256" key="1">
    <source>
        <dbReference type="ARBA" id="ARBA00023015"/>
    </source>
</evidence>
<keyword evidence="2" id="KW-0238">DNA-binding</keyword>
<gene>
    <name evidence="5" type="ORF">N0A02_00405</name>
</gene>
<evidence type="ECO:0000256" key="2">
    <source>
        <dbReference type="ARBA" id="ARBA00023125"/>
    </source>
</evidence>
<evidence type="ECO:0000256" key="3">
    <source>
        <dbReference type="ARBA" id="ARBA00023163"/>
    </source>
</evidence>
<dbReference type="InterPro" id="IPR000485">
    <property type="entry name" value="AsnC-type_HTH_dom"/>
</dbReference>
<keyword evidence="3" id="KW-0804">Transcription</keyword>
<dbReference type="PROSITE" id="PS50956">
    <property type="entry name" value="HTH_ASNC_2"/>
    <property type="match status" value="1"/>
</dbReference>
<dbReference type="Pfam" id="PF01037">
    <property type="entry name" value="AsnC_trans_reg"/>
    <property type="match status" value="1"/>
</dbReference>
<dbReference type="RefSeq" id="WP_349540820.1">
    <property type="nucleotide sequence ID" value="NZ_JAOALG010000001.1"/>
</dbReference>
<keyword evidence="1" id="KW-0805">Transcription regulation</keyword>
<feature type="domain" description="HTH asnC-type" evidence="4">
    <location>
        <begin position="2"/>
        <end position="63"/>
    </location>
</feature>
<dbReference type="PANTHER" id="PTHR30154:SF17">
    <property type="entry name" value="DNA-BINDING TRANSCRIPTIONAL ACTIVATOR DECR"/>
    <property type="match status" value="1"/>
</dbReference>
<accession>A0ABV1LGK7</accession>
<dbReference type="Proteomes" id="UP001469089">
    <property type="component" value="Unassembled WGS sequence"/>
</dbReference>
<sequence>MLDKIDKQLLAMLQEDGAVSVADMAAQIPLSVTPCWRRIQRLEKEGYIRRRVALLEAARLNLGVTVFIEIRISQHSAAWLEHFSTTIQQIREIVEVYRLSGHADYLLKALVPDISTYDAVYKKLISSLELVDVRSSFAMETMKWTTALPLNYAM</sequence>
<comment type="caution">
    <text evidence="5">The sequence shown here is derived from an EMBL/GenBank/DDBJ whole genome shotgun (WGS) entry which is preliminary data.</text>
</comment>
<dbReference type="Gene3D" id="1.10.10.10">
    <property type="entry name" value="Winged helix-like DNA-binding domain superfamily/Winged helix DNA-binding domain"/>
    <property type="match status" value="1"/>
</dbReference>
<dbReference type="InterPro" id="IPR019887">
    <property type="entry name" value="Tscrpt_reg_AsnC/Lrp_C"/>
</dbReference>
<dbReference type="CDD" id="cd00090">
    <property type="entry name" value="HTH_ARSR"/>
    <property type="match status" value="1"/>
</dbReference>
<dbReference type="InterPro" id="IPR019888">
    <property type="entry name" value="Tscrpt_reg_AsnC-like"/>
</dbReference>
<evidence type="ECO:0000259" key="4">
    <source>
        <dbReference type="PROSITE" id="PS50956"/>
    </source>
</evidence>
<dbReference type="SMART" id="SM00344">
    <property type="entry name" value="HTH_ASNC"/>
    <property type="match status" value="1"/>
</dbReference>
<dbReference type="EMBL" id="JAOALG010000001">
    <property type="protein sequence ID" value="MEQ5837900.1"/>
    <property type="molecule type" value="Genomic_DNA"/>
</dbReference>
<evidence type="ECO:0000313" key="5">
    <source>
        <dbReference type="EMBL" id="MEQ5837900.1"/>
    </source>
</evidence>
<dbReference type="InterPro" id="IPR011991">
    <property type="entry name" value="ArsR-like_HTH"/>
</dbReference>
<organism evidence="5 6">
    <name type="scientific">Paraburkholderia acidicola</name>
    <dbReference type="NCBI Taxonomy" id="1912599"/>
    <lineage>
        <taxon>Bacteria</taxon>
        <taxon>Pseudomonadati</taxon>
        <taxon>Pseudomonadota</taxon>
        <taxon>Betaproteobacteria</taxon>
        <taxon>Burkholderiales</taxon>
        <taxon>Burkholderiaceae</taxon>
        <taxon>Paraburkholderia</taxon>
    </lineage>
</organism>
<reference evidence="5 6" key="1">
    <citation type="journal article" date="2024" name="Chem. Sci.">
        <title>Discovery of a lagriamide polyketide by integrated genome mining, isotopic labeling, and untargeted metabolomics.</title>
        <authorList>
            <person name="Fergusson C.H."/>
            <person name="Saulog J."/>
            <person name="Paulo B.S."/>
            <person name="Wilson D.M."/>
            <person name="Liu D.Y."/>
            <person name="Morehouse N.J."/>
            <person name="Waterworth S."/>
            <person name="Barkei J."/>
            <person name="Gray C.A."/>
            <person name="Kwan J.C."/>
            <person name="Eustaquio A.S."/>
            <person name="Linington R.G."/>
        </authorList>
    </citation>
    <scope>NUCLEOTIDE SEQUENCE [LARGE SCALE GENOMIC DNA]</scope>
    <source>
        <strain evidence="5 6">RL17-338-BIF-B</strain>
    </source>
</reference>
<evidence type="ECO:0000313" key="6">
    <source>
        <dbReference type="Proteomes" id="UP001469089"/>
    </source>
</evidence>
<dbReference type="InterPro" id="IPR036390">
    <property type="entry name" value="WH_DNA-bd_sf"/>
</dbReference>
<dbReference type="PRINTS" id="PR00033">
    <property type="entry name" value="HTHASNC"/>
</dbReference>
<keyword evidence="6" id="KW-1185">Reference proteome</keyword>
<proteinExistence type="predicted"/>
<dbReference type="Pfam" id="PF13412">
    <property type="entry name" value="HTH_24"/>
    <property type="match status" value="1"/>
</dbReference>
<protein>
    <submittedName>
        <fullName evidence="5">Lrp/AsnC family transcriptional regulator</fullName>
    </submittedName>
</protein>